<evidence type="ECO:0008006" key="3">
    <source>
        <dbReference type="Google" id="ProtNLM"/>
    </source>
</evidence>
<evidence type="ECO:0000313" key="2">
    <source>
        <dbReference type="Proteomes" id="UP000229916"/>
    </source>
</evidence>
<protein>
    <recommendedName>
        <fullName evidence="3">DNA-binding transcriptional regulator</fullName>
    </recommendedName>
</protein>
<dbReference type="GO" id="GO:0003700">
    <property type="term" value="F:DNA-binding transcription factor activity"/>
    <property type="evidence" value="ECO:0007669"/>
    <property type="project" value="InterPro"/>
</dbReference>
<dbReference type="PANTHER" id="PTHR40080">
    <property type="entry name" value="LMO1763 PROTEIN"/>
    <property type="match status" value="1"/>
</dbReference>
<proteinExistence type="predicted"/>
<comment type="caution">
    <text evidence="1">The sequence shown here is derived from an EMBL/GenBank/DDBJ whole genome shotgun (WGS) entry which is preliminary data.</text>
</comment>
<dbReference type="InterPro" id="IPR010921">
    <property type="entry name" value="Trp_repressor/repl_initiator"/>
</dbReference>
<accession>A0A2M7ALV0</accession>
<name>A0A2M7ALV0_UNCKA</name>
<dbReference type="InterPro" id="IPR013368">
    <property type="entry name" value="YecD_YerC"/>
</dbReference>
<dbReference type="AlphaFoldDB" id="A0A2M7ALV0"/>
<dbReference type="EMBL" id="PEWD01000079">
    <property type="protein sequence ID" value="PIU68376.1"/>
    <property type="molecule type" value="Genomic_DNA"/>
</dbReference>
<reference evidence="2" key="1">
    <citation type="submission" date="2017-09" db="EMBL/GenBank/DDBJ databases">
        <title>Depth-based differentiation of microbial function through sediment-hosted aquifers and enrichment of novel symbionts in the deep terrestrial subsurface.</title>
        <authorList>
            <person name="Probst A.J."/>
            <person name="Ladd B."/>
            <person name="Jarett J.K."/>
            <person name="Geller-Mcgrath D.E."/>
            <person name="Sieber C.M.K."/>
            <person name="Emerson J.B."/>
            <person name="Anantharaman K."/>
            <person name="Thomas B.C."/>
            <person name="Malmstrom R."/>
            <person name="Stieglmeier M."/>
            <person name="Klingl A."/>
            <person name="Woyke T."/>
            <person name="Ryan C.M."/>
            <person name="Banfield J.F."/>
        </authorList>
    </citation>
    <scope>NUCLEOTIDE SEQUENCE [LARGE SCALE GENOMIC DNA]</scope>
</reference>
<organism evidence="1 2">
    <name type="scientific">candidate division WWE3 bacterium CG06_land_8_20_14_3_00_42_16</name>
    <dbReference type="NCBI Taxonomy" id="1975083"/>
    <lineage>
        <taxon>Bacteria</taxon>
        <taxon>Katanobacteria</taxon>
    </lineage>
</organism>
<dbReference type="InterPro" id="IPR000831">
    <property type="entry name" value="Trp_repress"/>
</dbReference>
<gene>
    <name evidence="1" type="ORF">COS81_04130</name>
</gene>
<dbReference type="Gene3D" id="1.10.1270.10">
    <property type="entry name" value="TrpR-like"/>
    <property type="match status" value="1"/>
</dbReference>
<dbReference type="PIRSF" id="PIRSF012508">
    <property type="entry name" value="YerC"/>
    <property type="match status" value="1"/>
</dbReference>
<dbReference type="Pfam" id="PF01371">
    <property type="entry name" value="Trp_repressor"/>
    <property type="match status" value="1"/>
</dbReference>
<dbReference type="NCBIfam" id="TIGR02531">
    <property type="entry name" value="yecD_yerC"/>
    <property type="match status" value="1"/>
</dbReference>
<dbReference type="PANTHER" id="PTHR40080:SF1">
    <property type="entry name" value="TRPR-LIKE PROTEIN YERC_YECD"/>
    <property type="match status" value="1"/>
</dbReference>
<evidence type="ECO:0000313" key="1">
    <source>
        <dbReference type="EMBL" id="PIU68376.1"/>
    </source>
</evidence>
<dbReference type="Proteomes" id="UP000229916">
    <property type="component" value="Unassembled WGS sequence"/>
</dbReference>
<dbReference type="SUPFAM" id="SSF48295">
    <property type="entry name" value="TrpR-like"/>
    <property type="match status" value="1"/>
</dbReference>
<dbReference type="InterPro" id="IPR038116">
    <property type="entry name" value="TrpR-like_sf"/>
</dbReference>
<dbReference type="GO" id="GO:0043565">
    <property type="term" value="F:sequence-specific DNA binding"/>
    <property type="evidence" value="ECO:0007669"/>
    <property type="project" value="InterPro"/>
</dbReference>
<sequence>MQEEDYPNHSHQRLLEAVLKLKTKDEATRFFRDLLTLKELDEFANRWEMAKLIDKGVPYQKIAQEIGCSTATVSRTAQWLKHGLGGYRLVLERMK</sequence>